<evidence type="ECO:0000313" key="2">
    <source>
        <dbReference type="Proteomes" id="UP000199006"/>
    </source>
</evidence>
<sequence>MLNNFFADLHIHIGAASGGSPVKITASRKLNFPNILAEAAFKKGLDIVGIIDCASPAVMADIEDLLSAGKMRELPDGGILYQEKMLVLPGAEIESREANGGQVHYLAFFPYLKDIKEFSLTMANYISNINLSSQAASLTGKELLQIISYHGGIMIPAHIFTPHKSFYGRAFSTFKEIFTEQEWQQIPAVELGLSADTAMADLLTELNEKTFLSNSDAHSLPKIAREYNIIQLAELNFNEFLKALKREAGRQVIHNYGLNPELGKYHRSYCEVCEQVFAGPEPILSCPDCGADKLIVGVKDRILAIADQQPDLHPDHRAQYTYQVPLLDIPGIGKKTAAKLLKNCGTEMEIIHKLSLAELKDCSSGSVYQKIKRIREHDFNFLPGGGGIYGKVVFA</sequence>
<dbReference type="RefSeq" id="WP_089858658.1">
    <property type="nucleotide sequence ID" value="NZ_FOTI01000002.1"/>
</dbReference>
<dbReference type="SUPFAM" id="SSF89550">
    <property type="entry name" value="PHP domain-like"/>
    <property type="match status" value="1"/>
</dbReference>
<dbReference type="EMBL" id="FOTI01000002">
    <property type="protein sequence ID" value="SFL15546.1"/>
    <property type="molecule type" value="Genomic_DNA"/>
</dbReference>
<keyword evidence="2" id="KW-1185">Reference proteome</keyword>
<dbReference type="Gene3D" id="1.10.150.20">
    <property type="entry name" value="5' to 3' exonuclease, C-terminal subdomain"/>
    <property type="match status" value="1"/>
</dbReference>
<reference evidence="1 2" key="1">
    <citation type="submission" date="2016-10" db="EMBL/GenBank/DDBJ databases">
        <authorList>
            <person name="de Groot N.N."/>
        </authorList>
    </citation>
    <scope>NUCLEOTIDE SEQUENCE [LARGE SCALE GENOMIC DNA]</scope>
    <source>
        <strain evidence="1 2">ATCC 51327</strain>
    </source>
</reference>
<accession>A0A1I4FFH0</accession>
<dbReference type="CDD" id="cd19067">
    <property type="entry name" value="PfuEndoQ-like"/>
    <property type="match status" value="1"/>
</dbReference>
<protein>
    <submittedName>
        <fullName evidence="1">TIGR00375 family protein</fullName>
    </submittedName>
</protein>
<evidence type="ECO:0000313" key="1">
    <source>
        <dbReference type="EMBL" id="SFL15546.1"/>
    </source>
</evidence>
<dbReference type="InterPro" id="IPR010994">
    <property type="entry name" value="RuvA_2-like"/>
</dbReference>
<dbReference type="AlphaFoldDB" id="A0A1I4FFH0"/>
<name>A0A1I4FFH0_9FIRM</name>
<organism evidence="1 2">
    <name type="scientific">Halanaerobium salsuginis</name>
    <dbReference type="NCBI Taxonomy" id="29563"/>
    <lineage>
        <taxon>Bacteria</taxon>
        <taxon>Bacillati</taxon>
        <taxon>Bacillota</taxon>
        <taxon>Clostridia</taxon>
        <taxon>Halanaerobiales</taxon>
        <taxon>Halanaerobiaceae</taxon>
        <taxon>Halanaerobium</taxon>
    </lineage>
</organism>
<gene>
    <name evidence="1" type="ORF">SAMN02983006_00342</name>
</gene>
<dbReference type="STRING" id="29563.SAMN02983006_00342"/>
<dbReference type="PANTHER" id="PTHR40084">
    <property type="entry name" value="PHOSPHOHYDROLASE, PHP FAMILY"/>
    <property type="match status" value="1"/>
</dbReference>
<dbReference type="InterPro" id="IPR016195">
    <property type="entry name" value="Pol/histidinol_Pase-like"/>
</dbReference>
<dbReference type="OrthoDB" id="9810135at2"/>
<dbReference type="PANTHER" id="PTHR40084:SF1">
    <property type="entry name" value="PHOSPHOTRANSFERASE"/>
    <property type="match status" value="1"/>
</dbReference>
<dbReference type="SUPFAM" id="SSF47781">
    <property type="entry name" value="RuvA domain 2-like"/>
    <property type="match status" value="1"/>
</dbReference>
<proteinExistence type="predicted"/>
<dbReference type="Gene3D" id="3.20.20.140">
    <property type="entry name" value="Metal-dependent hydrolases"/>
    <property type="match status" value="1"/>
</dbReference>
<dbReference type="Proteomes" id="UP000199006">
    <property type="component" value="Unassembled WGS sequence"/>
</dbReference>